<accession>A0A2A2M6C8</accession>
<dbReference type="EMBL" id="LIAE01002866">
    <property type="protein sequence ID" value="PAV93893.1"/>
    <property type="molecule type" value="Genomic_DNA"/>
</dbReference>
<reference evidence="1 2" key="1">
    <citation type="journal article" date="2017" name="Curr. Biol.">
        <title>Genome architecture and evolution of a unichromosomal asexual nematode.</title>
        <authorList>
            <person name="Fradin H."/>
            <person name="Zegar C."/>
            <person name="Gutwein M."/>
            <person name="Lucas J."/>
            <person name="Kovtun M."/>
            <person name="Corcoran D."/>
            <person name="Baugh L.R."/>
            <person name="Kiontke K."/>
            <person name="Gunsalus K."/>
            <person name="Fitch D.H."/>
            <person name="Piano F."/>
        </authorList>
    </citation>
    <scope>NUCLEOTIDE SEQUENCE [LARGE SCALE GENOMIC DNA]</scope>
    <source>
        <strain evidence="1">PF1309</strain>
    </source>
</reference>
<dbReference type="AlphaFoldDB" id="A0A2A2M6C8"/>
<sequence>MSGRTMRHWTGHRRPAVRAGVCPAWWATSMPCCAPNLRCIATNATNAVSTGAWRTTAATASMPSSAGILPAAAAPCWW</sequence>
<keyword evidence="2" id="KW-1185">Reference proteome</keyword>
<evidence type="ECO:0000313" key="1">
    <source>
        <dbReference type="EMBL" id="PAV93893.1"/>
    </source>
</evidence>
<organism evidence="1 2">
    <name type="scientific">Diploscapter pachys</name>
    <dbReference type="NCBI Taxonomy" id="2018661"/>
    <lineage>
        <taxon>Eukaryota</taxon>
        <taxon>Metazoa</taxon>
        <taxon>Ecdysozoa</taxon>
        <taxon>Nematoda</taxon>
        <taxon>Chromadorea</taxon>
        <taxon>Rhabditida</taxon>
        <taxon>Rhabditina</taxon>
        <taxon>Rhabditomorpha</taxon>
        <taxon>Rhabditoidea</taxon>
        <taxon>Rhabditidae</taxon>
        <taxon>Diploscapter</taxon>
    </lineage>
</organism>
<gene>
    <name evidence="1" type="ORF">WR25_19869</name>
</gene>
<name>A0A2A2M6C8_9BILA</name>
<evidence type="ECO:0000313" key="2">
    <source>
        <dbReference type="Proteomes" id="UP000218231"/>
    </source>
</evidence>
<proteinExistence type="predicted"/>
<dbReference type="Proteomes" id="UP000218231">
    <property type="component" value="Unassembled WGS sequence"/>
</dbReference>
<protein>
    <submittedName>
        <fullName evidence="1">Uncharacterized protein</fullName>
    </submittedName>
</protein>
<comment type="caution">
    <text evidence="1">The sequence shown here is derived from an EMBL/GenBank/DDBJ whole genome shotgun (WGS) entry which is preliminary data.</text>
</comment>